<comment type="subunit">
    <text evidence="13">Homodimer.</text>
</comment>
<feature type="binding site" evidence="13">
    <location>
        <position position="102"/>
    </location>
    <ligand>
        <name>Mg(2+)</name>
        <dbReference type="ChEBI" id="CHEBI:18420"/>
    </ligand>
</feature>
<dbReference type="SUPFAM" id="SSF52972">
    <property type="entry name" value="ITPase-like"/>
    <property type="match status" value="1"/>
</dbReference>
<evidence type="ECO:0000313" key="14">
    <source>
        <dbReference type="EMBL" id="CCO20066.1"/>
    </source>
</evidence>
<feature type="binding site" evidence="13">
    <location>
        <position position="74"/>
    </location>
    <ligand>
        <name>Mg(2+)</name>
        <dbReference type="ChEBI" id="CHEBI:18420"/>
    </ligand>
</feature>
<evidence type="ECO:0000256" key="1">
    <source>
        <dbReference type="ARBA" id="ARBA00004496"/>
    </source>
</evidence>
<comment type="cofactor">
    <cofactor evidence="13">
        <name>Mg(2+)</name>
        <dbReference type="ChEBI" id="CHEBI:18420"/>
    </cofactor>
    <cofactor evidence="13">
        <name>Mn(2+)</name>
        <dbReference type="ChEBI" id="CHEBI:29035"/>
    </cofactor>
    <text evidence="13">Binds 1 divalent metal cation per subunit; can use either Mg(2+) or Mn(2+).</text>
</comment>
<comment type="catalytic activity">
    <reaction evidence="12">
        <text>N(6)-hydroxy-dATP + H2O = N(6)-hydroxy-dAMP + diphosphate + H(+)</text>
        <dbReference type="Rhea" id="RHEA:83971"/>
        <dbReference type="ChEBI" id="CHEBI:15377"/>
        <dbReference type="ChEBI" id="CHEBI:15378"/>
        <dbReference type="ChEBI" id="CHEBI:33019"/>
        <dbReference type="ChEBI" id="CHEBI:233529"/>
        <dbReference type="ChEBI" id="CHEBI:233530"/>
    </reaction>
    <physiologicalReaction direction="left-to-right" evidence="12">
        <dbReference type="Rhea" id="RHEA:83972"/>
    </physiologicalReaction>
</comment>
<dbReference type="GO" id="GO:0000166">
    <property type="term" value="F:nucleotide binding"/>
    <property type="evidence" value="ECO:0007669"/>
    <property type="project" value="UniProtKB-KW"/>
</dbReference>
<dbReference type="STRING" id="41875.K8EPR8"/>
<dbReference type="eggNOG" id="KOG3222">
    <property type="taxonomic scope" value="Eukaryota"/>
</dbReference>
<feature type="binding site" evidence="13">
    <location>
        <begin position="102"/>
        <end position="103"/>
    </location>
    <ligand>
        <name>ITP</name>
        <dbReference type="ChEBI" id="CHEBI:61402"/>
    </ligand>
</feature>
<comment type="function">
    <text evidence="9">Pyrophosphatase that hydrolyzes the non-canonical purine nucleotides inosine triphosphate (ITP), deoxyinosine triphosphate (dITP) as well as 2'-deoxy-N-6-hydroxylaminopurine triphosphate (dHAPTP) and xanthosine 5'-triphosphate (XTP) to their respective monophosphate derivatives. The enzyme does not distinguish between the deoxy- and ribose forms. Probably excludes non-canonical purines from RNA and DNA precursor pools, thus preventing their incorporation into RNA and DNA and avoiding chromosomal lesions.</text>
</comment>
<dbReference type="InterPro" id="IPR002637">
    <property type="entry name" value="RdgB/HAM1"/>
</dbReference>
<dbReference type="EC" id="3.6.1.66" evidence="13"/>
<evidence type="ECO:0000256" key="13">
    <source>
        <dbReference type="HAMAP-Rule" id="MF_03148"/>
    </source>
</evidence>
<feature type="binding site" evidence="13">
    <location>
        <begin position="214"/>
        <end position="215"/>
    </location>
    <ligand>
        <name>ITP</name>
        <dbReference type="ChEBI" id="CHEBI:61402"/>
    </ligand>
</feature>
<evidence type="ECO:0000256" key="3">
    <source>
        <dbReference type="ARBA" id="ARBA00022490"/>
    </source>
</evidence>
<comment type="catalytic activity">
    <reaction evidence="11">
        <text>dITP + H2O = dIMP + diphosphate + H(+)</text>
        <dbReference type="Rhea" id="RHEA:28342"/>
        <dbReference type="ChEBI" id="CHEBI:15377"/>
        <dbReference type="ChEBI" id="CHEBI:15378"/>
        <dbReference type="ChEBI" id="CHEBI:33019"/>
        <dbReference type="ChEBI" id="CHEBI:61194"/>
        <dbReference type="ChEBI" id="CHEBI:61382"/>
        <dbReference type="EC" id="3.6.1.66"/>
    </reaction>
    <physiologicalReaction direction="left-to-right" evidence="11">
        <dbReference type="Rhea" id="RHEA:28343"/>
    </physiologicalReaction>
</comment>
<evidence type="ECO:0000256" key="10">
    <source>
        <dbReference type="ARBA" id="ARBA00093218"/>
    </source>
</evidence>
<evidence type="ECO:0000256" key="12">
    <source>
        <dbReference type="ARBA" id="ARBA00093271"/>
    </source>
</evidence>
<keyword evidence="7 13" id="KW-0460">Magnesium</keyword>
<dbReference type="GO" id="GO:0009117">
    <property type="term" value="P:nucleotide metabolic process"/>
    <property type="evidence" value="ECO:0007669"/>
    <property type="project" value="UniProtKB-KW"/>
</dbReference>
<dbReference type="GO" id="GO:0046872">
    <property type="term" value="F:metal ion binding"/>
    <property type="evidence" value="ECO:0007669"/>
    <property type="project" value="UniProtKB-KW"/>
</dbReference>
<reference evidence="14 15" key="1">
    <citation type="submission" date="2011-10" db="EMBL/GenBank/DDBJ databases">
        <authorList>
            <person name="Genoscope - CEA"/>
        </authorList>
    </citation>
    <scope>NUCLEOTIDE SEQUENCE [LARGE SCALE GENOMIC DNA]</scope>
    <source>
        <strain evidence="14 15">RCC 1105</strain>
    </source>
</reference>
<dbReference type="Proteomes" id="UP000198341">
    <property type="component" value="Chromosome 15"/>
</dbReference>
<dbReference type="FunFam" id="3.90.950.10:FF:000003">
    <property type="entry name" value="Inosine triphosphate pyrophosphatase"/>
    <property type="match status" value="1"/>
</dbReference>
<feature type="binding site" evidence="13">
    <location>
        <position position="209"/>
    </location>
    <ligand>
        <name>ITP</name>
        <dbReference type="ChEBI" id="CHEBI:61402"/>
    </ligand>
</feature>
<protein>
    <recommendedName>
        <fullName evidence="13">Inosine triphosphate pyrophosphatase</fullName>
        <shortName evidence="13">ITPase</shortName>
        <shortName evidence="13">Inosine triphosphatase</shortName>
        <ecNumber evidence="13">3.6.1.66</ecNumber>
    </recommendedName>
    <alternativeName>
        <fullName evidence="13">Non-canonical purine NTP pyrophosphatase</fullName>
    </alternativeName>
    <alternativeName>
        <fullName evidence="13">Non-standard purine NTP pyrophosphatase</fullName>
    </alternativeName>
    <alternativeName>
        <fullName evidence="13">Nucleoside-triphosphate diphosphatase</fullName>
    </alternativeName>
    <alternativeName>
        <fullName evidence="13">Nucleoside-triphosphate pyrophosphatase</fullName>
        <shortName evidence="13">NTPase</shortName>
    </alternativeName>
    <alternativeName>
        <fullName evidence="13">XTP/dITP diphosphatase</fullName>
    </alternativeName>
</protein>
<dbReference type="HAMAP" id="MF_03148">
    <property type="entry name" value="HAM1_NTPase"/>
    <property type="match status" value="1"/>
</dbReference>
<keyword evidence="13" id="KW-0464">Manganese</keyword>
<dbReference type="InterPro" id="IPR027502">
    <property type="entry name" value="ITPase"/>
</dbReference>
<evidence type="ECO:0000256" key="9">
    <source>
        <dbReference type="ARBA" id="ARBA00054940"/>
    </source>
</evidence>
<feature type="binding site" evidence="13">
    <location>
        <begin position="181"/>
        <end position="184"/>
    </location>
    <ligand>
        <name>ITP</name>
        <dbReference type="ChEBI" id="CHEBI:61402"/>
    </ligand>
</feature>
<dbReference type="GO" id="GO:0035870">
    <property type="term" value="F:dITP diphosphatase activity"/>
    <property type="evidence" value="ECO:0007669"/>
    <property type="project" value="UniProtKB-UniRule"/>
</dbReference>
<organism evidence="14 15">
    <name type="scientific">Bathycoccus prasinos</name>
    <dbReference type="NCBI Taxonomy" id="41875"/>
    <lineage>
        <taxon>Eukaryota</taxon>
        <taxon>Viridiplantae</taxon>
        <taxon>Chlorophyta</taxon>
        <taxon>Mamiellophyceae</taxon>
        <taxon>Mamiellales</taxon>
        <taxon>Bathycoccaceae</taxon>
        <taxon>Bathycoccus</taxon>
    </lineage>
</organism>
<dbReference type="AlphaFoldDB" id="K8EPR8"/>
<dbReference type="RefSeq" id="XP_007508980.1">
    <property type="nucleotide sequence ID" value="XM_007508918.1"/>
</dbReference>
<comment type="subcellular location">
    <subcellularLocation>
        <location evidence="1 13">Cytoplasm</location>
    </subcellularLocation>
</comment>
<evidence type="ECO:0000256" key="8">
    <source>
        <dbReference type="ARBA" id="ARBA00023080"/>
    </source>
</evidence>
<keyword evidence="3 13" id="KW-0963">Cytoplasm</keyword>
<dbReference type="InterPro" id="IPR029001">
    <property type="entry name" value="ITPase-like_fam"/>
</dbReference>
<dbReference type="OrthoDB" id="6288734at2759"/>
<evidence type="ECO:0000256" key="11">
    <source>
        <dbReference type="ARBA" id="ARBA00093255"/>
    </source>
</evidence>
<sequence length="228" mass="25743">MNNARAVSSSNEEKDQEAKKVVTFVTGNAKKLEEVKSILKLASTDEEEEEEDNKGGKKMMMKINLISRSIDLPELQGDPIDIAKEKCLLASREIEGPTLVEDTSLCFNALKGLPGPYVKWFLEKTGLDGLNNMLLAYEDKTAYAQCVFAYCEGGEKSAEEVEVFVGRTNGRIVKARGKTEFGWDAVFEPDEQRDVDEKKTYGEMEKEEKNAISHRFRALEKLREAKFR</sequence>
<dbReference type="PANTHER" id="PTHR11067:SF9">
    <property type="entry name" value="INOSINE TRIPHOSPHATE PYROPHOSPHATASE"/>
    <property type="match status" value="1"/>
</dbReference>
<keyword evidence="5 13" id="KW-0547">Nucleotide-binding</keyword>
<keyword evidence="8 13" id="KW-0546">Nucleotide metabolism</keyword>
<proteinExistence type="inferred from homology"/>
<feature type="binding site" evidence="13">
    <location>
        <position position="86"/>
    </location>
    <ligand>
        <name>ITP</name>
        <dbReference type="ChEBI" id="CHEBI:61402"/>
    </ligand>
</feature>
<dbReference type="Gene3D" id="3.90.950.10">
    <property type="match status" value="1"/>
</dbReference>
<evidence type="ECO:0000256" key="6">
    <source>
        <dbReference type="ARBA" id="ARBA00022801"/>
    </source>
</evidence>
<keyword evidence="15" id="KW-1185">Reference proteome</keyword>
<dbReference type="GO" id="GO:0005737">
    <property type="term" value="C:cytoplasm"/>
    <property type="evidence" value="ECO:0007669"/>
    <property type="project" value="UniProtKB-SubCell"/>
</dbReference>
<dbReference type="Pfam" id="PF01725">
    <property type="entry name" value="Ham1p_like"/>
    <property type="match status" value="1"/>
</dbReference>
<accession>K8EPR8</accession>
<comment type="catalytic activity">
    <reaction evidence="13">
        <text>XTP + H2O = XMP + diphosphate + H(+)</text>
        <dbReference type="Rhea" id="RHEA:28610"/>
        <dbReference type="ChEBI" id="CHEBI:15377"/>
        <dbReference type="ChEBI" id="CHEBI:15378"/>
        <dbReference type="ChEBI" id="CHEBI:33019"/>
        <dbReference type="ChEBI" id="CHEBI:57464"/>
        <dbReference type="ChEBI" id="CHEBI:61314"/>
        <dbReference type="EC" id="3.6.1.66"/>
    </reaction>
</comment>
<feature type="binding site" evidence="13">
    <location>
        <begin position="26"/>
        <end position="31"/>
    </location>
    <ligand>
        <name>ITP</name>
        <dbReference type="ChEBI" id="CHEBI:61402"/>
    </ligand>
</feature>
<dbReference type="GO" id="GO:0036220">
    <property type="term" value="F:ITP diphosphatase activity"/>
    <property type="evidence" value="ECO:0007669"/>
    <property type="project" value="UniProtKB-UniRule"/>
</dbReference>
<dbReference type="PANTHER" id="PTHR11067">
    <property type="entry name" value="INOSINE TRIPHOSPHATE PYROPHOSPHATASE/HAM1 PROTEIN"/>
    <property type="match status" value="1"/>
</dbReference>
<dbReference type="KEGG" id="bpg:Bathy15g02360"/>
<evidence type="ECO:0000256" key="7">
    <source>
        <dbReference type="ARBA" id="ARBA00022842"/>
    </source>
</evidence>
<evidence type="ECO:0000313" key="15">
    <source>
        <dbReference type="Proteomes" id="UP000198341"/>
    </source>
</evidence>
<name>K8EPR8_9CHLO</name>
<keyword evidence="6 13" id="KW-0378">Hydrolase</keyword>
<keyword evidence="4 13" id="KW-0479">Metal-binding</keyword>
<gene>
    <name evidence="14" type="ordered locus">Bathy15g02360</name>
</gene>
<evidence type="ECO:0000256" key="4">
    <source>
        <dbReference type="ARBA" id="ARBA00022723"/>
    </source>
</evidence>
<evidence type="ECO:0000256" key="2">
    <source>
        <dbReference type="ARBA" id="ARBA00008023"/>
    </source>
</evidence>
<comment type="function">
    <text evidence="13">Pyrophosphatase that hydrolyzes non-canonical purine nucleotides such as inosine triphosphate (ITP), deoxyinosine triphosphate (dITP) or xanthosine 5'-triphosphate (XTP) to their respective monophosphate derivatives. The enzyme does not distinguish between the deoxy- and ribose forms. Probably excludes non-canonical purines from RNA and DNA precursor pools, thus preventing their incorporation into RNA and DNA and avoiding chromosomal lesions.</text>
</comment>
<comment type="similarity">
    <text evidence="2 13">Belongs to the HAM1 NTPase family.</text>
</comment>
<dbReference type="CDD" id="cd00515">
    <property type="entry name" value="HAM1"/>
    <property type="match status" value="1"/>
</dbReference>
<dbReference type="EMBL" id="FO082264">
    <property type="protein sequence ID" value="CCO20066.1"/>
    <property type="molecule type" value="Genomic_DNA"/>
</dbReference>
<comment type="catalytic activity">
    <reaction evidence="10">
        <text>ITP + H2O = IMP + diphosphate + H(+)</text>
        <dbReference type="Rhea" id="RHEA:29399"/>
        <dbReference type="ChEBI" id="CHEBI:15377"/>
        <dbReference type="ChEBI" id="CHEBI:15378"/>
        <dbReference type="ChEBI" id="CHEBI:33019"/>
        <dbReference type="ChEBI" id="CHEBI:58053"/>
        <dbReference type="ChEBI" id="CHEBI:61402"/>
        <dbReference type="EC" id="3.6.1.66"/>
    </reaction>
    <physiologicalReaction direction="left-to-right" evidence="10">
        <dbReference type="Rhea" id="RHEA:29400"/>
    </physiologicalReaction>
</comment>
<evidence type="ECO:0000256" key="5">
    <source>
        <dbReference type="ARBA" id="ARBA00022741"/>
    </source>
</evidence>
<dbReference type="GO" id="GO:0036222">
    <property type="term" value="F:XTP diphosphatase activity"/>
    <property type="evidence" value="ECO:0007669"/>
    <property type="project" value="UniProtKB-UniRule"/>
</dbReference>
<dbReference type="GO" id="GO:0009204">
    <property type="term" value="P:deoxyribonucleoside triphosphate catabolic process"/>
    <property type="evidence" value="ECO:0007669"/>
    <property type="project" value="UniProtKB-UniRule"/>
</dbReference>
<dbReference type="GeneID" id="19011450"/>